<dbReference type="KEGG" id="tpe:Tpen_1621"/>
<dbReference type="EMBL" id="CP000505">
    <property type="protein sequence ID" value="ABL79016.1"/>
    <property type="molecule type" value="Genomic_DNA"/>
</dbReference>
<proteinExistence type="predicted"/>
<gene>
    <name evidence="2" type="ordered locus">Tpen_1621</name>
</gene>
<dbReference type="AlphaFoldDB" id="A1S0N6"/>
<dbReference type="EnsemblBacteria" id="ABL79016">
    <property type="protein sequence ID" value="ABL79016"/>
    <property type="gene ID" value="Tpen_1621"/>
</dbReference>
<dbReference type="STRING" id="368408.Tpen_1621"/>
<organism evidence="2 3">
    <name type="scientific">Thermofilum pendens (strain DSM 2475 / Hrk 5)</name>
    <dbReference type="NCBI Taxonomy" id="368408"/>
    <lineage>
        <taxon>Archaea</taxon>
        <taxon>Thermoproteota</taxon>
        <taxon>Thermoprotei</taxon>
        <taxon>Thermofilales</taxon>
        <taxon>Thermofilaceae</taxon>
        <taxon>Thermofilum</taxon>
    </lineage>
</organism>
<dbReference type="OrthoDB" id="27447at2157"/>
<feature type="domain" description="HTH bat-type" evidence="1">
    <location>
        <begin position="165"/>
        <end position="217"/>
    </location>
</feature>
<dbReference type="HOGENOM" id="CLU_1192675_0_0_2"/>
<dbReference type="PANTHER" id="PTHR34236">
    <property type="entry name" value="DIMETHYL SULFOXIDE REDUCTASE TRANSCRIPTIONAL ACTIVATOR"/>
    <property type="match status" value="1"/>
</dbReference>
<dbReference type="Proteomes" id="UP000000641">
    <property type="component" value="Chromosome"/>
</dbReference>
<accession>A1S0N6</accession>
<keyword evidence="3" id="KW-1185">Reference proteome</keyword>
<evidence type="ECO:0000313" key="2">
    <source>
        <dbReference type="EMBL" id="ABL79016.1"/>
    </source>
</evidence>
<dbReference type="GeneID" id="4601024"/>
<dbReference type="Pfam" id="PF04967">
    <property type="entry name" value="HTH_10"/>
    <property type="match status" value="1"/>
</dbReference>
<dbReference type="RefSeq" id="WP_011753281.1">
    <property type="nucleotide sequence ID" value="NC_008698.1"/>
</dbReference>
<sequence>MTTLRPYKVYMRPQKSLLSELTNLPGIEITVLNIIQSGSTYKTLAHATTSGNLKFYQVLEEMKFKNEILDFKVLNKNKQSVTFILERDYCTFYDYTLGTGRFILFPYVIKKGTRKFFIISEEEPSILLDRLKKYGTVTRMEKVLLTDALKDSYALLMRTDLLSKLTPLQRKILSKAIIKGYFDWPRKYSLSDLSQELGISKATLAEHIRRSESKILKYLLEGGEGFTE</sequence>
<dbReference type="InterPro" id="IPR007050">
    <property type="entry name" value="HTH_bacterioopsin"/>
</dbReference>
<evidence type="ECO:0000259" key="1">
    <source>
        <dbReference type="Pfam" id="PF04967"/>
    </source>
</evidence>
<dbReference type="PANTHER" id="PTHR34236:SF1">
    <property type="entry name" value="DIMETHYL SULFOXIDE REDUCTASE TRANSCRIPTIONAL ACTIVATOR"/>
    <property type="match status" value="1"/>
</dbReference>
<name>A1S0N6_THEPD</name>
<reference evidence="3" key="1">
    <citation type="journal article" date="2008" name="J. Bacteriol.">
        <title>Genome sequence of Thermofilum pendens reveals an exceptional loss of biosynthetic pathways without genome reduction.</title>
        <authorList>
            <person name="Anderson I."/>
            <person name="Rodriguez J."/>
            <person name="Susanti D."/>
            <person name="Porat I."/>
            <person name="Reich C."/>
            <person name="Ulrich L.E."/>
            <person name="Elkins J.G."/>
            <person name="Mavromatis K."/>
            <person name="Lykidis A."/>
            <person name="Kim E."/>
            <person name="Thompson L.S."/>
            <person name="Nolan M."/>
            <person name="Land M."/>
            <person name="Copeland A."/>
            <person name="Lapidus A."/>
            <person name="Lucas S."/>
            <person name="Detter C."/>
            <person name="Zhulin I.B."/>
            <person name="Olsen G.J."/>
            <person name="Whitman W."/>
            <person name="Mukhopadhyay B."/>
            <person name="Bristow J."/>
            <person name="Kyrpides N."/>
        </authorList>
    </citation>
    <scope>NUCLEOTIDE SEQUENCE [LARGE SCALE GENOMIC DNA]</scope>
    <source>
        <strain evidence="3">DSM 2475 / Hrk 5</strain>
    </source>
</reference>
<dbReference type="eggNOG" id="arCOG02272">
    <property type="taxonomic scope" value="Archaea"/>
</dbReference>
<protein>
    <submittedName>
        <fullName evidence="2">Bacterio-opsin activator, HTH domain protein</fullName>
    </submittedName>
</protein>
<evidence type="ECO:0000313" key="3">
    <source>
        <dbReference type="Proteomes" id="UP000000641"/>
    </source>
</evidence>